<reference evidence="3 5" key="1">
    <citation type="submission" date="2015-11" db="EMBL/GenBank/DDBJ databases">
        <title>Genomic analysis of 38 Legionella species identifies large and diverse effector repertoires.</title>
        <authorList>
            <person name="Burstein D."/>
            <person name="Amaro F."/>
            <person name="Zusman T."/>
            <person name="Lifshitz Z."/>
            <person name="Cohen O."/>
            <person name="Gilbert J.A."/>
            <person name="Pupko T."/>
            <person name="Shuman H.A."/>
            <person name="Segal G."/>
        </authorList>
    </citation>
    <scope>NUCLEOTIDE SEQUENCE [LARGE SCALE GENOMIC DNA]</scope>
    <source>
        <strain evidence="3 5">ATCC 49507</strain>
    </source>
</reference>
<proteinExistence type="predicted"/>
<protein>
    <submittedName>
        <fullName evidence="3">Lipolytic enzyme</fullName>
    </submittedName>
    <submittedName>
        <fullName evidence="4">Lipolytic protein</fullName>
        <ecNumber evidence="4">3.1.1.24</ecNumber>
        <ecNumber evidence="4">3.7.1.14</ecNumber>
    </submittedName>
</protein>
<dbReference type="EMBL" id="UGOW01000001">
    <property type="protein sequence ID" value="STY16867.1"/>
    <property type="molecule type" value="Genomic_DNA"/>
</dbReference>
<keyword evidence="4" id="KW-0378">Hydrolase</keyword>
<keyword evidence="1" id="KW-0732">Signal</keyword>
<feature type="signal peptide" evidence="1">
    <location>
        <begin position="1"/>
        <end position="18"/>
    </location>
</feature>
<keyword evidence="5" id="KW-1185">Reference proteome</keyword>
<evidence type="ECO:0000313" key="4">
    <source>
        <dbReference type="EMBL" id="STY16867.1"/>
    </source>
</evidence>
<accession>A0A378KTR3</accession>
<organism evidence="4 6">
    <name type="scientific">Legionella quateirensis</name>
    <dbReference type="NCBI Taxonomy" id="45072"/>
    <lineage>
        <taxon>Bacteria</taxon>
        <taxon>Pseudomonadati</taxon>
        <taxon>Pseudomonadota</taxon>
        <taxon>Gammaproteobacteria</taxon>
        <taxon>Legionellales</taxon>
        <taxon>Legionellaceae</taxon>
        <taxon>Legionella</taxon>
    </lineage>
</organism>
<dbReference type="InterPro" id="IPR050471">
    <property type="entry name" value="AB_hydrolase"/>
</dbReference>
<dbReference type="Proteomes" id="UP000254230">
    <property type="component" value="Unassembled WGS sequence"/>
</dbReference>
<dbReference type="EC" id="3.7.1.14" evidence="4"/>
<dbReference type="InterPro" id="IPR029058">
    <property type="entry name" value="AB_hydrolase_fold"/>
</dbReference>
<reference evidence="4 6" key="2">
    <citation type="submission" date="2018-06" db="EMBL/GenBank/DDBJ databases">
        <authorList>
            <consortium name="Pathogen Informatics"/>
            <person name="Doyle S."/>
        </authorList>
    </citation>
    <scope>NUCLEOTIDE SEQUENCE [LARGE SCALE GENOMIC DNA]</scope>
    <source>
        <strain evidence="4 6">NCTC12376</strain>
    </source>
</reference>
<dbReference type="InterPro" id="IPR000073">
    <property type="entry name" value="AB_hydrolase_1"/>
</dbReference>
<evidence type="ECO:0000313" key="5">
    <source>
        <dbReference type="Proteomes" id="UP000054639"/>
    </source>
</evidence>
<dbReference type="STRING" id="45072.Lqua_2783"/>
<evidence type="ECO:0000259" key="2">
    <source>
        <dbReference type="Pfam" id="PF00561"/>
    </source>
</evidence>
<dbReference type="GO" id="GO:0047570">
    <property type="term" value="F:3-oxoadipate enol-lactonase activity"/>
    <property type="evidence" value="ECO:0007669"/>
    <property type="project" value="UniProtKB-EC"/>
</dbReference>
<gene>
    <name evidence="4" type="primary">mhpC</name>
    <name evidence="3" type="synonym">mhpC_3</name>
    <name evidence="3" type="ORF">Lqua_2783</name>
    <name evidence="4" type="ORF">NCTC12376_00660</name>
</gene>
<evidence type="ECO:0000313" key="3">
    <source>
        <dbReference type="EMBL" id="KTD44616.1"/>
    </source>
</evidence>
<dbReference type="Gene3D" id="3.40.50.1820">
    <property type="entry name" value="alpha/beta hydrolase"/>
    <property type="match status" value="1"/>
</dbReference>
<evidence type="ECO:0000256" key="1">
    <source>
        <dbReference type="SAM" id="SignalP"/>
    </source>
</evidence>
<feature type="chain" id="PRO_5016813511" evidence="1">
    <location>
        <begin position="19"/>
        <end position="292"/>
    </location>
</feature>
<dbReference type="EC" id="3.1.1.24" evidence="4"/>
<feature type="domain" description="AB hydrolase-1" evidence="2">
    <location>
        <begin position="47"/>
        <end position="279"/>
    </location>
</feature>
<evidence type="ECO:0000313" key="6">
    <source>
        <dbReference type="Proteomes" id="UP000254230"/>
    </source>
</evidence>
<dbReference type="PRINTS" id="PR00111">
    <property type="entry name" value="ABHYDROLASE"/>
</dbReference>
<dbReference type="SUPFAM" id="SSF53474">
    <property type="entry name" value="alpha/beta-Hydrolases"/>
    <property type="match status" value="1"/>
</dbReference>
<dbReference type="Proteomes" id="UP000054639">
    <property type="component" value="Unassembled WGS sequence"/>
</dbReference>
<dbReference type="EMBL" id="LNYR01000041">
    <property type="protein sequence ID" value="KTD44616.1"/>
    <property type="molecule type" value="Genomic_DNA"/>
</dbReference>
<dbReference type="RefSeq" id="WP_058474915.1">
    <property type="nucleotide sequence ID" value="NZ_CAAAIL010000019.1"/>
</dbReference>
<sequence>MKKWFLGLCLIWMTTPFANSLPEFYGPLKHVTIGNSNIAYYRFGEGKPLVMITGHGDSMSMWHPEFLKRISKIRQIIMFDYPGIGESTTTGSYPNTMDQLSKLVQSFIESQKLDKPDMLGFSMGGSLLLYMTTQYGTQYDHIIVIGAKAGGKKTVAPEAMYFNMLADPHTSPAVEIKTLLFPADATKQADAYLNILSQFPPQKMNADALKAQAAAVTGENQGPGIWSLLPGIKNKVLVISGTDDVLSPVQNAVTIAAAIPGSWLVQVKDAGHGVLFQEPVFISELVEFFINN</sequence>
<dbReference type="PANTHER" id="PTHR43433">
    <property type="entry name" value="HYDROLASE, ALPHA/BETA FOLD FAMILY PROTEIN"/>
    <property type="match status" value="1"/>
</dbReference>
<dbReference type="Pfam" id="PF00561">
    <property type="entry name" value="Abhydrolase_1"/>
    <property type="match status" value="1"/>
</dbReference>
<dbReference type="AlphaFoldDB" id="A0A378KTR3"/>
<dbReference type="PANTHER" id="PTHR43433:SF5">
    <property type="entry name" value="AB HYDROLASE-1 DOMAIN-CONTAINING PROTEIN"/>
    <property type="match status" value="1"/>
</dbReference>
<name>A0A378KTR3_9GAMM</name>